<dbReference type="HOGENOM" id="CLU_056332_0_0_11"/>
<feature type="compositionally biased region" description="Low complexity" evidence="2">
    <location>
        <begin position="144"/>
        <end position="168"/>
    </location>
</feature>
<evidence type="ECO:0000256" key="3">
    <source>
        <dbReference type="SAM" id="Phobius"/>
    </source>
</evidence>
<dbReference type="InterPro" id="IPR046706">
    <property type="entry name" value="DUF6779"/>
</dbReference>
<dbReference type="STRING" id="585529.HMPREF0291_10868"/>
<accession>D7W9Z3</accession>
<evidence type="ECO:0000313" key="6">
    <source>
        <dbReference type="Proteomes" id="UP000004208"/>
    </source>
</evidence>
<keyword evidence="3" id="KW-1133">Transmembrane helix</keyword>
<feature type="compositionally biased region" description="Basic and acidic residues" evidence="2">
    <location>
        <begin position="240"/>
        <end position="371"/>
    </location>
</feature>
<feature type="compositionally biased region" description="Low complexity" evidence="2">
    <location>
        <begin position="206"/>
        <end position="217"/>
    </location>
</feature>
<gene>
    <name evidence="5" type="ORF">HMPREF0291_10868</name>
</gene>
<organism evidence="5 6">
    <name type="scientific">Corynebacterium genitalium ATCC 33030</name>
    <dbReference type="NCBI Taxonomy" id="585529"/>
    <lineage>
        <taxon>Bacteria</taxon>
        <taxon>Bacillati</taxon>
        <taxon>Actinomycetota</taxon>
        <taxon>Actinomycetes</taxon>
        <taxon>Mycobacteriales</taxon>
        <taxon>Corynebacteriaceae</taxon>
        <taxon>Corynebacterium</taxon>
    </lineage>
</organism>
<dbReference type="Proteomes" id="UP000004208">
    <property type="component" value="Unassembled WGS sequence"/>
</dbReference>
<keyword evidence="3" id="KW-0472">Membrane</keyword>
<dbReference type="EMBL" id="ACLJ02000001">
    <property type="protein sequence ID" value="EFK55610.1"/>
    <property type="molecule type" value="Genomic_DNA"/>
</dbReference>
<feature type="region of interest" description="Disordered" evidence="2">
    <location>
        <begin position="133"/>
        <end position="386"/>
    </location>
</feature>
<sequence length="386" mass="44159">MMLLIALALIATVIMLISDSSVWLQVALLAALWAAILGFMLVTRTRHDRDAAQALLDAERREHAAEIDALNARNEAARAAEGLPPTTADAEILREIREELANLRAQLEDLSGREFGYEPAALQAEARRVREIESRTSHVVRSDAQQQPPRAQAQQQRPTQQHPQSAQQMPSRRWRGPGAEDETSRIEPVRVQEQPEPPRATARQTGPGSSSLSGAPSTDAVAGRVGSHRAPEGRNPLTDLIRERQEEIDREQAAREAQEKAEAERRERAAREQRQREEEQRRQFEEAQRQHEAEQRRQLEEAQRRQREEEQRRHREELERRQREEAARAQEAQRAEMEARERREAEERAAAETRSERDEPRGRRRADERGDGSLTVAELLARSRGQ</sequence>
<feature type="domain" description="DUF6779" evidence="4">
    <location>
        <begin position="24"/>
        <end position="128"/>
    </location>
</feature>
<keyword evidence="3" id="KW-0812">Transmembrane</keyword>
<keyword evidence="1" id="KW-0175">Coiled coil</keyword>
<dbReference type="Pfam" id="PF20570">
    <property type="entry name" value="DUF6779"/>
    <property type="match status" value="1"/>
</dbReference>
<dbReference type="AlphaFoldDB" id="D7W9Z3"/>
<feature type="coiled-coil region" evidence="1">
    <location>
        <begin position="60"/>
        <end position="113"/>
    </location>
</feature>
<feature type="transmembrane region" description="Helical" evidence="3">
    <location>
        <begin position="26"/>
        <end position="43"/>
    </location>
</feature>
<evidence type="ECO:0000259" key="4">
    <source>
        <dbReference type="Pfam" id="PF20570"/>
    </source>
</evidence>
<comment type="caution">
    <text evidence="5">The sequence shown here is derived from an EMBL/GenBank/DDBJ whole genome shotgun (WGS) entry which is preliminary data.</text>
</comment>
<evidence type="ECO:0000313" key="5">
    <source>
        <dbReference type="EMBL" id="EFK55610.1"/>
    </source>
</evidence>
<keyword evidence="6" id="KW-1185">Reference proteome</keyword>
<protein>
    <recommendedName>
        <fullName evidence="4">DUF6779 domain-containing protein</fullName>
    </recommendedName>
</protein>
<dbReference type="eggNOG" id="ENOG5033Y1Q">
    <property type="taxonomic scope" value="Bacteria"/>
</dbReference>
<reference evidence="5" key="1">
    <citation type="submission" date="2010-06" db="EMBL/GenBank/DDBJ databases">
        <authorList>
            <person name="Muzny D."/>
            <person name="Qin X."/>
            <person name="Buhay C."/>
            <person name="Dugan-Rocha S."/>
            <person name="Ding Y."/>
            <person name="Chen G."/>
            <person name="Hawes A."/>
            <person name="Holder M."/>
            <person name="Jhangiani S."/>
            <person name="Johnson A."/>
            <person name="Khan Z."/>
            <person name="Li Z."/>
            <person name="Liu W."/>
            <person name="Liu X."/>
            <person name="Perez L."/>
            <person name="Shen H."/>
            <person name="Wang Q."/>
            <person name="Watt J."/>
            <person name="Xi L."/>
            <person name="Xin Y."/>
            <person name="Zhou J."/>
            <person name="Deng J."/>
            <person name="Jiang H."/>
            <person name="Liu Y."/>
            <person name="Qu J."/>
            <person name="Song X.-Z."/>
            <person name="Zhang L."/>
            <person name="Villasana D."/>
            <person name="Johnson A."/>
            <person name="Liu J."/>
            <person name="Liyanage D."/>
            <person name="Lorensuhewa L."/>
            <person name="Robinson T."/>
            <person name="Song A."/>
            <person name="Song B.-B."/>
            <person name="Dinh H."/>
            <person name="Thornton R."/>
            <person name="Coyle M."/>
            <person name="Francisco L."/>
            <person name="Jackson L."/>
            <person name="Javaid M."/>
            <person name="Korchina V."/>
            <person name="Kovar C."/>
            <person name="Mata R."/>
            <person name="Mathew T."/>
            <person name="Ngo R."/>
            <person name="Nguyen L."/>
            <person name="Nguyen N."/>
            <person name="Okwuonu G."/>
            <person name="Ongeri F."/>
            <person name="Pham C."/>
            <person name="Simmons D."/>
            <person name="Wilczek-Boney K."/>
            <person name="Hale W."/>
            <person name="Jakkamsetti A."/>
            <person name="Pham P."/>
            <person name="Ruth R."/>
            <person name="San Lucas F."/>
            <person name="Warren J."/>
            <person name="Zhang J."/>
            <person name="Zhao Z."/>
            <person name="Zhou C."/>
            <person name="Zhu D."/>
            <person name="Lee S."/>
            <person name="Bess C."/>
            <person name="Blankenburg K."/>
            <person name="Forbes L."/>
            <person name="Fu Q."/>
            <person name="Gubbala S."/>
            <person name="Hirani K."/>
            <person name="Jayaseelan J.C."/>
            <person name="Lara F."/>
            <person name="Munidasa M."/>
            <person name="Palculict T."/>
            <person name="Patil S."/>
            <person name="Pu L.-L."/>
            <person name="Saada N."/>
            <person name="Tang L."/>
            <person name="Weissenberger G."/>
            <person name="Zhu Y."/>
            <person name="Hemphill L."/>
            <person name="Shang Y."/>
            <person name="Youmans B."/>
            <person name="Ayvaz T."/>
            <person name="Ross M."/>
            <person name="Santibanez J."/>
            <person name="Aqrawi P."/>
            <person name="Gross S."/>
            <person name="Joshi V."/>
            <person name="Fowler G."/>
            <person name="Nazareth L."/>
            <person name="Reid J."/>
            <person name="Worley K."/>
            <person name="Petrosino J."/>
            <person name="Highlander S."/>
            <person name="Gibbs R."/>
        </authorList>
    </citation>
    <scope>NUCLEOTIDE SEQUENCE [LARGE SCALE GENOMIC DNA]</scope>
    <source>
        <strain evidence="5">ATCC 33030</strain>
    </source>
</reference>
<evidence type="ECO:0000256" key="2">
    <source>
        <dbReference type="SAM" id="MobiDB-lite"/>
    </source>
</evidence>
<evidence type="ECO:0000256" key="1">
    <source>
        <dbReference type="SAM" id="Coils"/>
    </source>
</evidence>
<proteinExistence type="predicted"/>
<name>D7W9Z3_9CORY</name>